<keyword evidence="1" id="KW-0489">Methyltransferase</keyword>
<gene>
    <name evidence="4" type="ORF">SBAD_LOCUS7265</name>
</gene>
<dbReference type="Gene3D" id="3.40.50.150">
    <property type="entry name" value="Vaccinia Virus protein VP39"/>
    <property type="match status" value="1"/>
</dbReference>
<dbReference type="PANTHER" id="PTHR13370:SF3">
    <property type="entry name" value="TRNA (GUANINE(10)-N2)-METHYLTRANSFERASE HOMOLOG"/>
    <property type="match status" value="1"/>
</dbReference>
<organism evidence="6">
    <name type="scientific">Soboliphyme baturini</name>
    <dbReference type="NCBI Taxonomy" id="241478"/>
    <lineage>
        <taxon>Eukaryota</taxon>
        <taxon>Metazoa</taxon>
        <taxon>Ecdysozoa</taxon>
        <taxon>Nematoda</taxon>
        <taxon>Enoplea</taxon>
        <taxon>Dorylaimia</taxon>
        <taxon>Dioctophymatida</taxon>
        <taxon>Dioctophymatoidea</taxon>
        <taxon>Soboliphymatidae</taxon>
        <taxon>Soboliphyme</taxon>
    </lineage>
</organism>
<dbReference type="InterPro" id="IPR059073">
    <property type="entry name" value="TRMT11_N"/>
</dbReference>
<dbReference type="GO" id="GO:0032259">
    <property type="term" value="P:methylation"/>
    <property type="evidence" value="ECO:0007669"/>
    <property type="project" value="UniProtKB-KW"/>
</dbReference>
<dbReference type="WBParaSite" id="SBAD_0000753701-mRNA-1">
    <property type="protein sequence ID" value="SBAD_0000753701-mRNA-1"/>
    <property type="gene ID" value="SBAD_0000753701"/>
</dbReference>
<proteinExistence type="predicted"/>
<dbReference type="GO" id="GO:0005737">
    <property type="term" value="C:cytoplasm"/>
    <property type="evidence" value="ECO:0007669"/>
    <property type="project" value="TreeGrafter"/>
</dbReference>
<evidence type="ECO:0000313" key="4">
    <source>
        <dbReference type="EMBL" id="VDP12502.1"/>
    </source>
</evidence>
<dbReference type="InterPro" id="IPR029063">
    <property type="entry name" value="SAM-dependent_MTases_sf"/>
</dbReference>
<dbReference type="AlphaFoldDB" id="A0A183IUG8"/>
<evidence type="ECO:0000256" key="1">
    <source>
        <dbReference type="ARBA" id="ARBA00022603"/>
    </source>
</evidence>
<dbReference type="Pfam" id="PF25904">
    <property type="entry name" value="Tmrp11_N"/>
    <property type="match status" value="1"/>
</dbReference>
<dbReference type="PANTHER" id="PTHR13370">
    <property type="entry name" value="RNA METHYLASE-RELATED"/>
    <property type="match status" value="1"/>
</dbReference>
<reference evidence="6" key="1">
    <citation type="submission" date="2016-06" db="UniProtKB">
        <authorList>
            <consortium name="WormBaseParasite"/>
        </authorList>
    </citation>
    <scope>IDENTIFICATION</scope>
</reference>
<protein>
    <submittedName>
        <fullName evidence="6">THUMP domain-containing protein</fullName>
    </submittedName>
</protein>
<reference evidence="4 5" key="2">
    <citation type="submission" date="2018-11" db="EMBL/GenBank/DDBJ databases">
        <authorList>
            <consortium name="Pathogen Informatics"/>
        </authorList>
    </citation>
    <scope>NUCLEOTIDE SEQUENCE [LARGE SCALE GENOMIC DNA]</scope>
</reference>
<dbReference type="GO" id="GO:0008168">
    <property type="term" value="F:methyltransferase activity"/>
    <property type="evidence" value="ECO:0007669"/>
    <property type="project" value="UniProtKB-KW"/>
</dbReference>
<keyword evidence="5" id="KW-1185">Reference proteome</keyword>
<feature type="domain" description="tRNA (guanine(10)-N(2))-methyltransferase TRMT11 N-terminal" evidence="3">
    <location>
        <begin position="3"/>
        <end position="169"/>
    </location>
</feature>
<evidence type="ECO:0000313" key="6">
    <source>
        <dbReference type="WBParaSite" id="SBAD_0000753701-mRNA-1"/>
    </source>
</evidence>
<evidence type="ECO:0000256" key="2">
    <source>
        <dbReference type="ARBA" id="ARBA00022679"/>
    </source>
</evidence>
<sequence length="255" mass="29496">MKTYLIHLIHSCLNFRSAEIDALCEMLHAKITYEIKEGTPFCIVKTENGDSLSRVVSRSVLSRYAFEIWAAAGSYSELFTKVKTKLQDYQECFKGKPSYRFSVESFGRTLSQDYKVERIEEFGFLPLKGAVKLKDPEIEFCVVEYYTSPRDQTSVDLKTVFFGKMIAHGCCRTPYLYDLKHRKYIGNTSMDPLMSFLMNNIGKVRQYDLVYDPFVGSGESVCSSSHRLFVRLLWFVMCSAFSSLRYFYYKVLISA</sequence>
<evidence type="ECO:0000259" key="3">
    <source>
        <dbReference type="Pfam" id="PF25904"/>
    </source>
</evidence>
<accession>A0A183IUG8</accession>
<name>A0A183IUG8_9BILA</name>
<dbReference type="EMBL" id="UZAM01010472">
    <property type="protein sequence ID" value="VDP12502.1"/>
    <property type="molecule type" value="Genomic_DNA"/>
</dbReference>
<evidence type="ECO:0000313" key="5">
    <source>
        <dbReference type="Proteomes" id="UP000270296"/>
    </source>
</evidence>
<keyword evidence="2" id="KW-0808">Transferase</keyword>
<dbReference type="OrthoDB" id="296065at2759"/>
<dbReference type="Proteomes" id="UP000270296">
    <property type="component" value="Unassembled WGS sequence"/>
</dbReference>